<sequence>MGSYYVKCIVHPKYGAYREVIGCKSEDGSILGVGKSSKKIGINDKYRSEDVESCLRREDGTVEYTNNSHISYYPG</sequence>
<name>A0AAN4ZV18_9BILA</name>
<accession>A0AAN4ZV18</accession>
<gene>
    <name evidence="1" type="ORF">PMAYCL1PPCAC_14175</name>
</gene>
<dbReference type="AlphaFoldDB" id="A0AAN4ZV18"/>
<evidence type="ECO:0000313" key="2">
    <source>
        <dbReference type="Proteomes" id="UP001328107"/>
    </source>
</evidence>
<organism evidence="1 2">
    <name type="scientific">Pristionchus mayeri</name>
    <dbReference type="NCBI Taxonomy" id="1317129"/>
    <lineage>
        <taxon>Eukaryota</taxon>
        <taxon>Metazoa</taxon>
        <taxon>Ecdysozoa</taxon>
        <taxon>Nematoda</taxon>
        <taxon>Chromadorea</taxon>
        <taxon>Rhabditida</taxon>
        <taxon>Rhabditina</taxon>
        <taxon>Diplogasteromorpha</taxon>
        <taxon>Diplogasteroidea</taxon>
        <taxon>Neodiplogasteridae</taxon>
        <taxon>Pristionchus</taxon>
    </lineage>
</organism>
<dbReference type="Proteomes" id="UP001328107">
    <property type="component" value="Unassembled WGS sequence"/>
</dbReference>
<protein>
    <submittedName>
        <fullName evidence="1">Uncharacterized protein</fullName>
    </submittedName>
</protein>
<dbReference type="EMBL" id="BTRK01000003">
    <property type="protein sequence ID" value="GMR43980.1"/>
    <property type="molecule type" value="Genomic_DNA"/>
</dbReference>
<reference evidence="2" key="1">
    <citation type="submission" date="2022-10" db="EMBL/GenBank/DDBJ databases">
        <title>Genome assembly of Pristionchus species.</title>
        <authorList>
            <person name="Yoshida K."/>
            <person name="Sommer R.J."/>
        </authorList>
    </citation>
    <scope>NUCLEOTIDE SEQUENCE [LARGE SCALE GENOMIC DNA]</scope>
    <source>
        <strain evidence="2">RS5460</strain>
    </source>
</reference>
<keyword evidence="2" id="KW-1185">Reference proteome</keyword>
<comment type="caution">
    <text evidence="1">The sequence shown here is derived from an EMBL/GenBank/DDBJ whole genome shotgun (WGS) entry which is preliminary data.</text>
</comment>
<proteinExistence type="predicted"/>
<evidence type="ECO:0000313" key="1">
    <source>
        <dbReference type="EMBL" id="GMR43980.1"/>
    </source>
</evidence>